<protein>
    <submittedName>
        <fullName evidence="3">Uncharacterized protein</fullName>
    </submittedName>
</protein>
<reference evidence="3" key="2">
    <citation type="submission" date="2023-03" db="EMBL/GenBank/DDBJ databases">
        <authorList>
            <person name="Inwood S.N."/>
            <person name="Skelly J.G."/>
            <person name="Guhlin J."/>
            <person name="Harrop T.W.R."/>
            <person name="Goldson S.G."/>
            <person name="Dearden P.K."/>
        </authorList>
    </citation>
    <scope>NUCLEOTIDE SEQUENCE</scope>
    <source>
        <strain evidence="3">Irish</strain>
        <tissue evidence="3">Whole body</tissue>
    </source>
</reference>
<organism evidence="3 4">
    <name type="scientific">Microctonus aethiopoides</name>
    <dbReference type="NCBI Taxonomy" id="144406"/>
    <lineage>
        <taxon>Eukaryota</taxon>
        <taxon>Metazoa</taxon>
        <taxon>Ecdysozoa</taxon>
        <taxon>Arthropoda</taxon>
        <taxon>Hexapoda</taxon>
        <taxon>Insecta</taxon>
        <taxon>Pterygota</taxon>
        <taxon>Neoptera</taxon>
        <taxon>Endopterygota</taxon>
        <taxon>Hymenoptera</taxon>
        <taxon>Apocrita</taxon>
        <taxon>Ichneumonoidea</taxon>
        <taxon>Braconidae</taxon>
        <taxon>Euphorinae</taxon>
        <taxon>Microctonus</taxon>
    </lineage>
</organism>
<gene>
    <name evidence="3" type="ORF">PV328_002283</name>
</gene>
<feature type="compositionally biased region" description="Basic and acidic residues" evidence="1">
    <location>
        <begin position="170"/>
        <end position="196"/>
    </location>
</feature>
<feature type="compositionally biased region" description="Polar residues" evidence="1">
    <location>
        <begin position="230"/>
        <end position="239"/>
    </location>
</feature>
<dbReference type="Proteomes" id="UP001168990">
    <property type="component" value="Unassembled WGS sequence"/>
</dbReference>
<evidence type="ECO:0000313" key="4">
    <source>
        <dbReference type="Proteomes" id="UP001168990"/>
    </source>
</evidence>
<reference evidence="3" key="1">
    <citation type="journal article" date="2023" name="bioRxiv">
        <title>Scaffold-level genome assemblies of two parasitoid biocontrol wasps reveal the parthenogenesis mechanism and an associated novel virus.</title>
        <authorList>
            <person name="Inwood S."/>
            <person name="Skelly J."/>
            <person name="Guhlin J."/>
            <person name="Harrop T."/>
            <person name="Goldson S."/>
            <person name="Dearden P."/>
        </authorList>
    </citation>
    <scope>NUCLEOTIDE SEQUENCE</scope>
    <source>
        <strain evidence="3">Irish</strain>
        <tissue evidence="3">Whole body</tissue>
    </source>
</reference>
<feature type="region of interest" description="Disordered" evidence="1">
    <location>
        <begin position="137"/>
        <end position="250"/>
    </location>
</feature>
<sequence>MRKILAIIFMCLLSSSIAAGIGKAWDVSPAASSSNEDLVNPLWPRLDLSAFEVRSISGIGRLASREYFSPVKKNPELQPNREEIVISNKSAKNNIAKEVEDMENGFTPEILYDHHPIFTGLTKNSRKDVEILPGTWEKSRRRGRTGRNGGHCPESIEDVDDSSSTEEIDERPRLRREVEETDMKKISETKNVREPRLNSPESWSKQPLSIEFHHRSNINENSNEENDSSRAQLRSNHQPPQADFITANRRSIIDARESRDLPMSRSFDESPYRNNYVRDRSLDMSYPTNYYYPGAVRTEREYFIRGLNEPNTAFSAAERYRIEDFDLYRNRPTPKPKRIIYYATLPEVVRKPVDLRTYSRPYDTVGRASTPSINRDGIYKRLPGMMDSRYRYRSYPYGVSSFDPYDTYIKKSNYQERPFVSYNDRIDEDRYRQQDLDHASFKEAARNDEATIPNLNVAGPRRGQDKLPWPVQIGTEINVKDNQRVTGRKIFSQQQDFERFRPSTRIERGDNEESIGLGDGRN</sequence>
<proteinExistence type="predicted"/>
<keyword evidence="2" id="KW-0732">Signal</keyword>
<feature type="compositionally biased region" description="Basic and acidic residues" evidence="1">
    <location>
        <begin position="496"/>
        <end position="511"/>
    </location>
</feature>
<comment type="caution">
    <text evidence="3">The sequence shown here is derived from an EMBL/GenBank/DDBJ whole genome shotgun (WGS) entry which is preliminary data.</text>
</comment>
<accession>A0AA39FYZ3</accession>
<feature type="compositionally biased region" description="Acidic residues" evidence="1">
    <location>
        <begin position="155"/>
        <end position="169"/>
    </location>
</feature>
<evidence type="ECO:0000256" key="1">
    <source>
        <dbReference type="SAM" id="MobiDB-lite"/>
    </source>
</evidence>
<feature type="region of interest" description="Disordered" evidence="1">
    <location>
        <begin position="493"/>
        <end position="522"/>
    </location>
</feature>
<keyword evidence="4" id="KW-1185">Reference proteome</keyword>
<evidence type="ECO:0000313" key="3">
    <source>
        <dbReference type="EMBL" id="KAK0178323.1"/>
    </source>
</evidence>
<dbReference type="EMBL" id="JAQQBS010000001">
    <property type="protein sequence ID" value="KAK0178323.1"/>
    <property type="molecule type" value="Genomic_DNA"/>
</dbReference>
<feature type="signal peptide" evidence="2">
    <location>
        <begin position="1"/>
        <end position="18"/>
    </location>
</feature>
<dbReference type="AlphaFoldDB" id="A0AA39FYZ3"/>
<evidence type="ECO:0000256" key="2">
    <source>
        <dbReference type="SAM" id="SignalP"/>
    </source>
</evidence>
<feature type="chain" id="PRO_5041276223" evidence="2">
    <location>
        <begin position="19"/>
        <end position="522"/>
    </location>
</feature>
<name>A0AA39FYZ3_9HYME</name>